<evidence type="ECO:0000259" key="7">
    <source>
        <dbReference type="Pfam" id="PF00294"/>
    </source>
</evidence>
<protein>
    <submittedName>
        <fullName evidence="8">2-dehydro-3-deoxygluconokinase</fullName>
        <ecNumber evidence="8">2.7.1.45</ecNumber>
    </submittedName>
</protein>
<evidence type="ECO:0000313" key="8">
    <source>
        <dbReference type="EMBL" id="VYT71456.1"/>
    </source>
</evidence>
<sequence>MARVLTFGEPMGLMVATEPKALKDVTTFHRYVCGAEVNFSVGMSRLGHDMSYISRVGNDPFGQHILDFLKEQHINTDYVTLDEVNRTGMQLKAKTLEGDPEVVNFRRFTAFSYMEPAIVDTVAWDKYDHLHVTGIPAALSDSCRETSIAMMKAAKAHGGQVSFDTNLRPALWPSEEAMRETINYLASLADIVLPGFGEGKILTGFDTPEAIADFYLKQGAKAVVIKLGTKGSFVKTEAEAFYAPAYVVEQVVDTVGAGDGFAVGTISGRLEGLSWADSVRRGAAIGALQVQVEGDNEGLPTPEQLATYQKSAKLSE</sequence>
<keyword evidence="3" id="KW-0547">Nucleotide-binding</keyword>
<dbReference type="EC" id="2.7.1.45" evidence="8"/>
<feature type="domain" description="Carbohydrate kinase PfkB" evidence="7">
    <location>
        <begin position="1"/>
        <end position="301"/>
    </location>
</feature>
<evidence type="ECO:0000256" key="6">
    <source>
        <dbReference type="SAM" id="MobiDB-lite"/>
    </source>
</evidence>
<dbReference type="InterPro" id="IPR011611">
    <property type="entry name" value="PfkB_dom"/>
</dbReference>
<keyword evidence="5" id="KW-0067">ATP-binding</keyword>
<reference evidence="8" key="1">
    <citation type="submission" date="2019-11" db="EMBL/GenBank/DDBJ databases">
        <authorList>
            <person name="Feng L."/>
        </authorList>
    </citation>
    <scope>NUCLEOTIDE SEQUENCE</scope>
    <source>
        <strain evidence="8">VrattiLFYP33</strain>
    </source>
</reference>
<dbReference type="InterPro" id="IPR029056">
    <property type="entry name" value="Ribokinase-like"/>
</dbReference>
<comment type="similarity">
    <text evidence="1">Belongs to the carbohydrate kinase PfkB family.</text>
</comment>
<dbReference type="PANTHER" id="PTHR43085">
    <property type="entry name" value="HEXOKINASE FAMILY MEMBER"/>
    <property type="match status" value="1"/>
</dbReference>
<dbReference type="SUPFAM" id="SSF53613">
    <property type="entry name" value="Ribokinase-like"/>
    <property type="match status" value="1"/>
</dbReference>
<accession>A0A6N2YZZ0</accession>
<gene>
    <name evidence="8" type="primary">kdgK</name>
    <name evidence="8" type="ORF">VRLFYP33_00349</name>
</gene>
<dbReference type="Gene3D" id="3.40.1190.20">
    <property type="match status" value="1"/>
</dbReference>
<keyword evidence="4 8" id="KW-0418">Kinase</keyword>
<dbReference type="CDD" id="cd01166">
    <property type="entry name" value="KdgK"/>
    <property type="match status" value="1"/>
</dbReference>
<evidence type="ECO:0000256" key="2">
    <source>
        <dbReference type="ARBA" id="ARBA00022679"/>
    </source>
</evidence>
<dbReference type="Pfam" id="PF00294">
    <property type="entry name" value="PfkB"/>
    <property type="match status" value="1"/>
</dbReference>
<dbReference type="GO" id="GO:0005524">
    <property type="term" value="F:ATP binding"/>
    <property type="evidence" value="ECO:0007669"/>
    <property type="project" value="UniProtKB-KW"/>
</dbReference>
<dbReference type="RefSeq" id="WP_156704004.1">
    <property type="nucleotide sequence ID" value="NZ_CACRUX010000012.1"/>
</dbReference>
<evidence type="ECO:0000256" key="4">
    <source>
        <dbReference type="ARBA" id="ARBA00022777"/>
    </source>
</evidence>
<dbReference type="GO" id="GO:0008673">
    <property type="term" value="F:2-dehydro-3-deoxygluconokinase activity"/>
    <property type="evidence" value="ECO:0007669"/>
    <property type="project" value="UniProtKB-EC"/>
</dbReference>
<dbReference type="EMBL" id="CACRUX010000012">
    <property type="protein sequence ID" value="VYT71456.1"/>
    <property type="molecule type" value="Genomic_DNA"/>
</dbReference>
<keyword evidence="2 8" id="KW-0808">Transferase</keyword>
<feature type="compositionally biased region" description="Polar residues" evidence="6">
    <location>
        <begin position="304"/>
        <end position="316"/>
    </location>
</feature>
<evidence type="ECO:0000256" key="5">
    <source>
        <dbReference type="ARBA" id="ARBA00022840"/>
    </source>
</evidence>
<dbReference type="AlphaFoldDB" id="A0A6N2YZZ0"/>
<evidence type="ECO:0000256" key="3">
    <source>
        <dbReference type="ARBA" id="ARBA00022741"/>
    </source>
</evidence>
<evidence type="ECO:0000256" key="1">
    <source>
        <dbReference type="ARBA" id="ARBA00010688"/>
    </source>
</evidence>
<organism evidence="8">
    <name type="scientific">Veillonella ratti</name>
    <dbReference type="NCBI Taxonomy" id="103892"/>
    <lineage>
        <taxon>Bacteria</taxon>
        <taxon>Bacillati</taxon>
        <taxon>Bacillota</taxon>
        <taxon>Negativicutes</taxon>
        <taxon>Veillonellales</taxon>
        <taxon>Veillonellaceae</taxon>
        <taxon>Veillonella</taxon>
    </lineage>
</organism>
<name>A0A6N2YZZ0_9FIRM</name>
<feature type="region of interest" description="Disordered" evidence="6">
    <location>
        <begin position="296"/>
        <end position="316"/>
    </location>
</feature>
<proteinExistence type="inferred from homology"/>
<dbReference type="InterPro" id="IPR050306">
    <property type="entry name" value="PfkB_Carbo_kinase"/>
</dbReference>
<dbReference type="PANTHER" id="PTHR43085:SF1">
    <property type="entry name" value="PSEUDOURIDINE KINASE-RELATED"/>
    <property type="match status" value="1"/>
</dbReference>